<name>L8WGV4_THACA</name>
<comment type="caution">
    <text evidence="1">The sequence shown here is derived from an EMBL/GenBank/DDBJ whole genome shotgun (WGS) entry which is preliminary data.</text>
</comment>
<organism evidence="1 2">
    <name type="scientific">Thanatephorus cucumeris (strain AG1-IA)</name>
    <name type="common">Rice sheath blight fungus</name>
    <name type="synonym">Rhizoctonia solani</name>
    <dbReference type="NCBI Taxonomy" id="983506"/>
    <lineage>
        <taxon>Eukaryota</taxon>
        <taxon>Fungi</taxon>
        <taxon>Dikarya</taxon>
        <taxon>Basidiomycota</taxon>
        <taxon>Agaricomycotina</taxon>
        <taxon>Agaricomycetes</taxon>
        <taxon>Cantharellales</taxon>
        <taxon>Ceratobasidiaceae</taxon>
        <taxon>Rhizoctonia</taxon>
        <taxon>Rhizoctonia solani AG-1</taxon>
    </lineage>
</organism>
<dbReference type="HOGENOM" id="CLU_1750927_0_0_1"/>
<proteinExistence type="predicted"/>
<accession>L8WGV4</accession>
<keyword evidence="2" id="KW-1185">Reference proteome</keyword>
<gene>
    <name evidence="1" type="ORF">AG1IA_08799</name>
</gene>
<sequence length="149" mass="17530">MRLAPWIYSSTVDPKSADFLNVKNRALCAECWQNPTSFSMNPHPQLTPVCRQGAYSAILGADVWQNLDVMRIFRTFGVHRVRTKPLRSMHNYPHELTLEYLSCSHAITVFYSSLFWFWQPSFPLWKGSRGDMEQLYHIHQYCRIRGFVQ</sequence>
<reference evidence="1 2" key="1">
    <citation type="journal article" date="2013" name="Nat. Commun.">
        <title>The evolution and pathogenic mechanisms of the rice sheath blight pathogen.</title>
        <authorList>
            <person name="Zheng A."/>
            <person name="Lin R."/>
            <person name="Xu L."/>
            <person name="Qin P."/>
            <person name="Tang C."/>
            <person name="Ai P."/>
            <person name="Zhang D."/>
            <person name="Liu Y."/>
            <person name="Sun Z."/>
            <person name="Feng H."/>
            <person name="Wang Y."/>
            <person name="Chen Y."/>
            <person name="Liang X."/>
            <person name="Fu R."/>
            <person name="Li Q."/>
            <person name="Zhang J."/>
            <person name="Yu X."/>
            <person name="Xie Z."/>
            <person name="Ding L."/>
            <person name="Guan P."/>
            <person name="Tang J."/>
            <person name="Liang Y."/>
            <person name="Wang S."/>
            <person name="Deng Q."/>
            <person name="Li S."/>
            <person name="Zhu J."/>
            <person name="Wang L."/>
            <person name="Liu H."/>
            <person name="Li P."/>
        </authorList>
    </citation>
    <scope>NUCLEOTIDE SEQUENCE [LARGE SCALE GENOMIC DNA]</scope>
    <source>
        <strain evidence="2">AG-1 IA</strain>
    </source>
</reference>
<protein>
    <submittedName>
        <fullName evidence="1">Uncharacterized protein</fullName>
    </submittedName>
</protein>
<evidence type="ECO:0000313" key="2">
    <source>
        <dbReference type="Proteomes" id="UP000011668"/>
    </source>
</evidence>
<evidence type="ECO:0000313" key="1">
    <source>
        <dbReference type="EMBL" id="ELU37165.1"/>
    </source>
</evidence>
<dbReference type="EMBL" id="AFRT01002831">
    <property type="protein sequence ID" value="ELU37165.1"/>
    <property type="molecule type" value="Genomic_DNA"/>
</dbReference>
<dbReference type="AlphaFoldDB" id="L8WGV4"/>
<dbReference type="Proteomes" id="UP000011668">
    <property type="component" value="Unassembled WGS sequence"/>
</dbReference>